<sequence length="398" mass="45559">MKSGHLLIYAYHFFSEAIIIFLCMLPIVQFYHLSVPYWSYLVMTSVLCLLYTGMSLKIKNSIVFWFLAPFLIGLFYLNEYAIVPSILLAGFLTWRFVCIRGELNPNHGMQNLLLTAVIAMLMLTVFKDFAILIYLLLQFMVVSFGSLGSNVAFQKAYRQFDFTLAGCYIGTLVGGGLLALWLARRQVFANAWDGIVYIGALMVGKVVGLFQFLEDAKLALPGSSTKGGELSKAELLKQTPSIFEQLRPILPVLWAITGALIIAGIVILFMVFKRDDNRFSEMQAVVQTHDYRQPEKQKASTRKKWHTITPTHPVRKEMFRLERIARKKGLGRRTFETLTEWINRNGWELDATSYEKVRYGEGNLDEQEWIAFQRQLKNVKEAVKKVGKSMGKDDRQTR</sequence>
<evidence type="ECO:0000256" key="1">
    <source>
        <dbReference type="SAM" id="Phobius"/>
    </source>
</evidence>
<feature type="transmembrane region" description="Helical" evidence="1">
    <location>
        <begin position="195"/>
        <end position="213"/>
    </location>
</feature>
<comment type="caution">
    <text evidence="2">The sequence shown here is derived from an EMBL/GenBank/DDBJ whole genome shotgun (WGS) entry which is preliminary data.</text>
</comment>
<protein>
    <submittedName>
        <fullName evidence="2">DUF4129 domain-containing protein</fullName>
    </submittedName>
</protein>
<proteinExistence type="predicted"/>
<feature type="transmembrane region" description="Helical" evidence="1">
    <location>
        <begin position="7"/>
        <end position="31"/>
    </location>
</feature>
<organism evidence="2 3">
    <name type="scientific">Tigheibacillus jepli</name>
    <dbReference type="NCBI Taxonomy" id="3035914"/>
    <lineage>
        <taxon>Bacteria</taxon>
        <taxon>Bacillati</taxon>
        <taxon>Bacillota</taxon>
        <taxon>Bacilli</taxon>
        <taxon>Bacillales</taxon>
        <taxon>Bacillaceae</taxon>
        <taxon>Tigheibacillus</taxon>
    </lineage>
</organism>
<dbReference type="Proteomes" id="UP001228376">
    <property type="component" value="Unassembled WGS sequence"/>
</dbReference>
<feature type="transmembrane region" description="Helical" evidence="1">
    <location>
        <begin position="83"/>
        <end position="100"/>
    </location>
</feature>
<keyword evidence="1" id="KW-0472">Membrane</keyword>
<name>A0ABU5CI72_9BACI</name>
<evidence type="ECO:0000313" key="2">
    <source>
        <dbReference type="EMBL" id="MDY0405205.1"/>
    </source>
</evidence>
<keyword evidence="1" id="KW-1133">Transmembrane helix</keyword>
<feature type="transmembrane region" description="Helical" evidence="1">
    <location>
        <begin position="252"/>
        <end position="272"/>
    </location>
</feature>
<feature type="transmembrane region" description="Helical" evidence="1">
    <location>
        <begin position="61"/>
        <end position="77"/>
    </location>
</feature>
<dbReference type="RefSeq" id="WP_306065708.1">
    <property type="nucleotide sequence ID" value="NZ_JAROCA020000001.1"/>
</dbReference>
<dbReference type="EMBL" id="JAROCA020000001">
    <property type="protein sequence ID" value="MDY0405205.1"/>
    <property type="molecule type" value="Genomic_DNA"/>
</dbReference>
<feature type="transmembrane region" description="Helical" evidence="1">
    <location>
        <begin position="112"/>
        <end position="142"/>
    </location>
</feature>
<keyword evidence="1" id="KW-0812">Transmembrane</keyword>
<reference evidence="2 3" key="1">
    <citation type="submission" date="2023-10" db="EMBL/GenBank/DDBJ databases">
        <title>179-bfca-hs.</title>
        <authorList>
            <person name="Miliotis G."/>
            <person name="Sengupta P."/>
            <person name="Hameed A."/>
            <person name="Chuvochina M."/>
            <person name="Mcdonagh F."/>
            <person name="Simpson A.C."/>
            <person name="Singh N.K."/>
            <person name="Rekha P.D."/>
            <person name="Raman K."/>
            <person name="Hugenholtz P."/>
            <person name="Venkateswaran K."/>
        </authorList>
    </citation>
    <scope>NUCLEOTIDE SEQUENCE [LARGE SCALE GENOMIC DNA]</scope>
    <source>
        <strain evidence="2 3">179-BFC-A-HS</strain>
    </source>
</reference>
<evidence type="ECO:0000313" key="3">
    <source>
        <dbReference type="Proteomes" id="UP001228376"/>
    </source>
</evidence>
<feature type="transmembrane region" description="Helical" evidence="1">
    <location>
        <begin position="37"/>
        <end position="54"/>
    </location>
</feature>
<feature type="transmembrane region" description="Helical" evidence="1">
    <location>
        <begin position="162"/>
        <end position="183"/>
    </location>
</feature>
<keyword evidence="3" id="KW-1185">Reference proteome</keyword>
<accession>A0ABU5CI72</accession>
<gene>
    <name evidence="2" type="ORF">P5G51_007120</name>
</gene>